<keyword evidence="2" id="KW-1133">Transmembrane helix</keyword>
<dbReference type="EMBL" id="JAVHJO010000013">
    <property type="protein sequence ID" value="KAK6530159.1"/>
    <property type="molecule type" value="Genomic_DNA"/>
</dbReference>
<evidence type="ECO:0000256" key="2">
    <source>
        <dbReference type="SAM" id="Phobius"/>
    </source>
</evidence>
<feature type="compositionally biased region" description="Polar residues" evidence="1">
    <location>
        <begin position="234"/>
        <end position="251"/>
    </location>
</feature>
<reference evidence="3 4" key="1">
    <citation type="submission" date="2019-10" db="EMBL/GenBank/DDBJ databases">
        <authorList>
            <person name="Palmer J.M."/>
        </authorList>
    </citation>
    <scope>NUCLEOTIDE SEQUENCE [LARGE SCALE GENOMIC DNA]</scope>
    <source>
        <strain evidence="3 4">TWF694</strain>
    </source>
</reference>
<feature type="compositionally biased region" description="Basic and acidic residues" evidence="1">
    <location>
        <begin position="316"/>
        <end position="326"/>
    </location>
</feature>
<dbReference type="AlphaFoldDB" id="A0AAV9X0X6"/>
<proteinExistence type="predicted"/>
<keyword evidence="2" id="KW-0812">Transmembrane</keyword>
<name>A0AAV9X0X6_9PEZI</name>
<keyword evidence="2" id="KW-0472">Membrane</keyword>
<feature type="transmembrane region" description="Helical" evidence="2">
    <location>
        <begin position="26"/>
        <end position="54"/>
    </location>
</feature>
<keyword evidence="4" id="KW-1185">Reference proteome</keyword>
<feature type="compositionally biased region" description="Polar residues" evidence="1">
    <location>
        <begin position="327"/>
        <end position="339"/>
    </location>
</feature>
<evidence type="ECO:0000313" key="3">
    <source>
        <dbReference type="EMBL" id="KAK6530159.1"/>
    </source>
</evidence>
<organism evidence="3 4">
    <name type="scientific">Orbilia ellipsospora</name>
    <dbReference type="NCBI Taxonomy" id="2528407"/>
    <lineage>
        <taxon>Eukaryota</taxon>
        <taxon>Fungi</taxon>
        <taxon>Dikarya</taxon>
        <taxon>Ascomycota</taxon>
        <taxon>Pezizomycotina</taxon>
        <taxon>Orbiliomycetes</taxon>
        <taxon>Orbiliales</taxon>
        <taxon>Orbiliaceae</taxon>
        <taxon>Orbilia</taxon>
    </lineage>
</organism>
<protein>
    <submittedName>
        <fullName evidence="3">Uncharacterized protein</fullName>
    </submittedName>
</protein>
<comment type="caution">
    <text evidence="3">The sequence shown here is derived from an EMBL/GenBank/DDBJ whole genome shotgun (WGS) entry which is preliminary data.</text>
</comment>
<sequence>MTTINRYSDQLSSRSLIRKRDIKDDIYTTCLSVLILLVILVALVLIECIINCTFRRFVYRKLKRNANCLKEDIGPQVAVPQNGIQALTETAQRTTASQVTPRTGNQAVSSTLIYPQIQPQEMQRLSRLYTLPALALPTTNLSSLQEEPSSPANVSGTSGNRPHAQGPESNSTRLQEGEVLFESPLEISADTRVLPMLVLPPSPPIVSTHREYIGPPMIVMSKGGADLEIVNDPAVQSQPRNSRVTEESTQSSRDRGRLLGSPSAGHLPKDSNNQAALALYPRSPLSSNTQRPGSQSIRAKPSTTSLRNSLYSQTRNADDERQEYLHQRSSSTVSSPVATQQRREIYYYC</sequence>
<feature type="compositionally biased region" description="Polar residues" evidence="1">
    <location>
        <begin position="141"/>
        <end position="160"/>
    </location>
</feature>
<accession>A0AAV9X0X6</accession>
<gene>
    <name evidence="3" type="ORF">TWF694_003527</name>
</gene>
<feature type="compositionally biased region" description="Polar residues" evidence="1">
    <location>
        <begin position="284"/>
        <end position="315"/>
    </location>
</feature>
<evidence type="ECO:0000256" key="1">
    <source>
        <dbReference type="SAM" id="MobiDB-lite"/>
    </source>
</evidence>
<feature type="region of interest" description="Disordered" evidence="1">
    <location>
        <begin position="141"/>
        <end position="174"/>
    </location>
</feature>
<feature type="region of interest" description="Disordered" evidence="1">
    <location>
        <begin position="283"/>
        <end position="339"/>
    </location>
</feature>
<feature type="region of interest" description="Disordered" evidence="1">
    <location>
        <begin position="232"/>
        <end position="271"/>
    </location>
</feature>
<evidence type="ECO:0000313" key="4">
    <source>
        <dbReference type="Proteomes" id="UP001365542"/>
    </source>
</evidence>
<dbReference type="Proteomes" id="UP001365542">
    <property type="component" value="Unassembled WGS sequence"/>
</dbReference>